<dbReference type="EMBL" id="JBBPBN010000020">
    <property type="protein sequence ID" value="KAK9016507.1"/>
    <property type="molecule type" value="Genomic_DNA"/>
</dbReference>
<sequence>MGGEKKAHAPPGSYSYPVQGYPPPSGYPPAGYLPPGGYPPAVYPPPPMAYLLLVPILHRLLVDILLPADIHLLRILHRDRWDIFRQLIHQLVILKEHAGLCRNLPLLPPVYL</sequence>
<protein>
    <recommendedName>
        <fullName evidence="3">Rhodopsin</fullName>
    </recommendedName>
</protein>
<proteinExistence type="predicted"/>
<evidence type="ECO:0008006" key="3">
    <source>
        <dbReference type="Google" id="ProtNLM"/>
    </source>
</evidence>
<accession>A0ABR2RUY0</accession>
<reference evidence="1 2" key="1">
    <citation type="journal article" date="2024" name="G3 (Bethesda)">
        <title>Genome assembly of Hibiscus sabdariffa L. provides insights into metabolisms of medicinal natural products.</title>
        <authorList>
            <person name="Kim T."/>
        </authorList>
    </citation>
    <scope>NUCLEOTIDE SEQUENCE [LARGE SCALE GENOMIC DNA]</scope>
    <source>
        <strain evidence="1">TK-2024</strain>
        <tissue evidence="1">Old leaves</tissue>
    </source>
</reference>
<name>A0ABR2RUY0_9ROSI</name>
<organism evidence="1 2">
    <name type="scientific">Hibiscus sabdariffa</name>
    <name type="common">roselle</name>
    <dbReference type="NCBI Taxonomy" id="183260"/>
    <lineage>
        <taxon>Eukaryota</taxon>
        <taxon>Viridiplantae</taxon>
        <taxon>Streptophyta</taxon>
        <taxon>Embryophyta</taxon>
        <taxon>Tracheophyta</taxon>
        <taxon>Spermatophyta</taxon>
        <taxon>Magnoliopsida</taxon>
        <taxon>eudicotyledons</taxon>
        <taxon>Gunneridae</taxon>
        <taxon>Pentapetalae</taxon>
        <taxon>rosids</taxon>
        <taxon>malvids</taxon>
        <taxon>Malvales</taxon>
        <taxon>Malvaceae</taxon>
        <taxon>Malvoideae</taxon>
        <taxon>Hibiscus</taxon>
    </lineage>
</organism>
<evidence type="ECO:0000313" key="1">
    <source>
        <dbReference type="EMBL" id="KAK9016507.1"/>
    </source>
</evidence>
<evidence type="ECO:0000313" key="2">
    <source>
        <dbReference type="Proteomes" id="UP001396334"/>
    </source>
</evidence>
<dbReference type="Proteomes" id="UP001396334">
    <property type="component" value="Unassembled WGS sequence"/>
</dbReference>
<gene>
    <name evidence="1" type="ORF">V6N11_079003</name>
</gene>
<keyword evidence="2" id="KW-1185">Reference proteome</keyword>
<comment type="caution">
    <text evidence="1">The sequence shown here is derived from an EMBL/GenBank/DDBJ whole genome shotgun (WGS) entry which is preliminary data.</text>
</comment>